<name>A0A6J4VK08_9BACT</name>
<dbReference type="EMBL" id="CADCWN010000195">
    <property type="protein sequence ID" value="CAA9575767.1"/>
    <property type="molecule type" value="Genomic_DNA"/>
</dbReference>
<gene>
    <name evidence="1" type="ORF">AVDCRST_MAG18-2530</name>
</gene>
<accession>A0A6J4VK08</accession>
<dbReference type="AlphaFoldDB" id="A0A6J4VK08"/>
<evidence type="ECO:0008006" key="2">
    <source>
        <dbReference type="Google" id="ProtNLM"/>
    </source>
</evidence>
<protein>
    <recommendedName>
        <fullName evidence="2">Type II toxin-antitoxin system HicA family toxin</fullName>
    </recommendedName>
</protein>
<dbReference type="SUPFAM" id="SSF54786">
    <property type="entry name" value="YcfA/nrd intein domain"/>
    <property type="match status" value="1"/>
</dbReference>
<evidence type="ECO:0000313" key="1">
    <source>
        <dbReference type="EMBL" id="CAA9575767.1"/>
    </source>
</evidence>
<proteinExistence type="predicted"/>
<reference evidence="1" key="1">
    <citation type="submission" date="2020-02" db="EMBL/GenBank/DDBJ databases">
        <authorList>
            <person name="Meier V. D."/>
        </authorList>
    </citation>
    <scope>NUCLEOTIDE SEQUENCE</scope>
    <source>
        <strain evidence="1">AVDCRST_MAG18</strain>
    </source>
</reference>
<sequence>MNTDRITFREFEVLLLRLGFVHSKPRGDHRHYRHDASDTVILLPDYAPDDLVRPHHAIAIRRLLDEKGLLESVEYDRVVARASPTQVTA</sequence>
<organism evidence="1">
    <name type="scientific">uncultured Thermomicrobiales bacterium</name>
    <dbReference type="NCBI Taxonomy" id="1645740"/>
    <lineage>
        <taxon>Bacteria</taxon>
        <taxon>Pseudomonadati</taxon>
        <taxon>Thermomicrobiota</taxon>
        <taxon>Thermomicrobia</taxon>
        <taxon>Thermomicrobiales</taxon>
        <taxon>environmental samples</taxon>
    </lineage>
</organism>